<gene>
    <name evidence="1" type="ORF">BDY17DRAFT_319858</name>
</gene>
<evidence type="ECO:0000313" key="1">
    <source>
        <dbReference type="EMBL" id="KAF2487307.1"/>
    </source>
</evidence>
<evidence type="ECO:0000313" key="2">
    <source>
        <dbReference type="Proteomes" id="UP000799767"/>
    </source>
</evidence>
<accession>A0A6A6Q7E9</accession>
<reference evidence="1" key="1">
    <citation type="journal article" date="2020" name="Stud. Mycol.">
        <title>101 Dothideomycetes genomes: a test case for predicting lifestyles and emergence of pathogens.</title>
        <authorList>
            <person name="Haridas S."/>
            <person name="Albert R."/>
            <person name="Binder M."/>
            <person name="Bloem J."/>
            <person name="Labutti K."/>
            <person name="Salamov A."/>
            <person name="Andreopoulos B."/>
            <person name="Baker S."/>
            <person name="Barry K."/>
            <person name="Bills G."/>
            <person name="Bluhm B."/>
            <person name="Cannon C."/>
            <person name="Castanera R."/>
            <person name="Culley D."/>
            <person name="Daum C."/>
            <person name="Ezra D."/>
            <person name="Gonzalez J."/>
            <person name="Henrissat B."/>
            <person name="Kuo A."/>
            <person name="Liang C."/>
            <person name="Lipzen A."/>
            <person name="Lutzoni F."/>
            <person name="Magnuson J."/>
            <person name="Mondo S."/>
            <person name="Nolan M."/>
            <person name="Ohm R."/>
            <person name="Pangilinan J."/>
            <person name="Park H.-J."/>
            <person name="Ramirez L."/>
            <person name="Alfaro M."/>
            <person name="Sun H."/>
            <person name="Tritt A."/>
            <person name="Yoshinaga Y."/>
            <person name="Zwiers L.-H."/>
            <person name="Turgeon B."/>
            <person name="Goodwin S."/>
            <person name="Spatafora J."/>
            <person name="Crous P."/>
            <person name="Grigoriev I."/>
        </authorList>
    </citation>
    <scope>NUCLEOTIDE SEQUENCE</scope>
    <source>
        <strain evidence="1">CBS 113389</strain>
    </source>
</reference>
<protein>
    <submittedName>
        <fullName evidence="1">Uncharacterized protein</fullName>
    </submittedName>
</protein>
<dbReference type="EMBL" id="MU001631">
    <property type="protein sequence ID" value="KAF2487307.1"/>
    <property type="molecule type" value="Genomic_DNA"/>
</dbReference>
<dbReference type="OrthoDB" id="4757095at2759"/>
<name>A0A6A6Q7E9_9PEZI</name>
<dbReference type="GeneID" id="54477353"/>
<dbReference type="RefSeq" id="XP_033593876.1">
    <property type="nucleotide sequence ID" value="XM_033736351.1"/>
</dbReference>
<sequence>MPASSQTSPLFTLPLEVRQLIYSYIYNGSMELTFTVQKGTQIWKGPACCSDPEALALLVTCRALYREVLPFVYAPHRFHIAIHGRADRQRGVAFYAGPLDRTNTLLRSIRTLEIALHVGADGHVDVVLRKLRVLAAALGEEGEEGAALLKTWRVAVTVGEPVTRQFVAGRIAEVVKQLDEEEKKEAKGGGVDLKV</sequence>
<keyword evidence="2" id="KW-1185">Reference proteome</keyword>
<dbReference type="Proteomes" id="UP000799767">
    <property type="component" value="Unassembled WGS sequence"/>
</dbReference>
<organism evidence="1 2">
    <name type="scientific">Neohortaea acidophila</name>
    <dbReference type="NCBI Taxonomy" id="245834"/>
    <lineage>
        <taxon>Eukaryota</taxon>
        <taxon>Fungi</taxon>
        <taxon>Dikarya</taxon>
        <taxon>Ascomycota</taxon>
        <taxon>Pezizomycotina</taxon>
        <taxon>Dothideomycetes</taxon>
        <taxon>Dothideomycetidae</taxon>
        <taxon>Mycosphaerellales</taxon>
        <taxon>Teratosphaeriaceae</taxon>
        <taxon>Neohortaea</taxon>
    </lineage>
</organism>
<proteinExistence type="predicted"/>
<dbReference type="AlphaFoldDB" id="A0A6A6Q7E9"/>